<evidence type="ECO:0000313" key="3">
    <source>
        <dbReference type="Proteomes" id="UP001341840"/>
    </source>
</evidence>
<feature type="compositionally biased region" description="Basic and acidic residues" evidence="1">
    <location>
        <begin position="19"/>
        <end position="31"/>
    </location>
</feature>
<comment type="caution">
    <text evidence="2">The sequence shown here is derived from an EMBL/GenBank/DDBJ whole genome shotgun (WGS) entry which is preliminary data.</text>
</comment>
<organism evidence="2 3">
    <name type="scientific">Stylosanthes scabra</name>
    <dbReference type="NCBI Taxonomy" id="79078"/>
    <lineage>
        <taxon>Eukaryota</taxon>
        <taxon>Viridiplantae</taxon>
        <taxon>Streptophyta</taxon>
        <taxon>Embryophyta</taxon>
        <taxon>Tracheophyta</taxon>
        <taxon>Spermatophyta</taxon>
        <taxon>Magnoliopsida</taxon>
        <taxon>eudicotyledons</taxon>
        <taxon>Gunneridae</taxon>
        <taxon>Pentapetalae</taxon>
        <taxon>rosids</taxon>
        <taxon>fabids</taxon>
        <taxon>Fabales</taxon>
        <taxon>Fabaceae</taxon>
        <taxon>Papilionoideae</taxon>
        <taxon>50 kb inversion clade</taxon>
        <taxon>dalbergioids sensu lato</taxon>
        <taxon>Dalbergieae</taxon>
        <taxon>Pterocarpus clade</taxon>
        <taxon>Stylosanthes</taxon>
    </lineage>
</organism>
<gene>
    <name evidence="2" type="ORF">PIB30_043285</name>
</gene>
<name>A0ABU6XGF9_9FABA</name>
<accession>A0ABU6XGF9</accession>
<evidence type="ECO:0000313" key="2">
    <source>
        <dbReference type="EMBL" id="MED6196018.1"/>
    </source>
</evidence>
<proteinExistence type="predicted"/>
<reference evidence="2 3" key="1">
    <citation type="journal article" date="2023" name="Plants (Basel)">
        <title>Bridging the Gap: Combining Genomics and Transcriptomics Approaches to Understand Stylosanthes scabra, an Orphan Legume from the Brazilian Caatinga.</title>
        <authorList>
            <person name="Ferreira-Neto J.R.C."/>
            <person name="da Silva M.D."/>
            <person name="Binneck E."/>
            <person name="de Melo N.F."/>
            <person name="da Silva R.H."/>
            <person name="de Melo A.L.T.M."/>
            <person name="Pandolfi V."/>
            <person name="Bustamante F.O."/>
            <person name="Brasileiro-Vidal A.C."/>
            <person name="Benko-Iseppon A.M."/>
        </authorList>
    </citation>
    <scope>NUCLEOTIDE SEQUENCE [LARGE SCALE GENOMIC DNA]</scope>
    <source>
        <tissue evidence="2">Leaves</tissue>
    </source>
</reference>
<evidence type="ECO:0000256" key="1">
    <source>
        <dbReference type="SAM" id="MobiDB-lite"/>
    </source>
</evidence>
<dbReference type="EMBL" id="JASCZI010211700">
    <property type="protein sequence ID" value="MED6196018.1"/>
    <property type="molecule type" value="Genomic_DNA"/>
</dbReference>
<protein>
    <submittedName>
        <fullName evidence="2">Uncharacterized protein</fullName>
    </submittedName>
</protein>
<dbReference type="Proteomes" id="UP001341840">
    <property type="component" value="Unassembled WGS sequence"/>
</dbReference>
<sequence>MVSVMFPPVSSFDRPPAGNREREINSERERAPGPNPRLPHGAAPTVGRFPPPPTTTLGFAHHPTDPSPDLIQRTGTERERGEREREHHPRSGAVAPSRSRGGRRSLWSFHNRRPLSLLPPSSVSLKIRSPCSALAAVFFLRRAGSVDIDLLISSSSSFGNSGPVPSSSASLPRRRFQKVLVPRSFELLSPSVVATPSPPPSCTI</sequence>
<feature type="region of interest" description="Disordered" evidence="1">
    <location>
        <begin position="1"/>
        <end position="105"/>
    </location>
</feature>
<feature type="compositionally biased region" description="Basic and acidic residues" evidence="1">
    <location>
        <begin position="75"/>
        <end position="89"/>
    </location>
</feature>
<keyword evidence="3" id="KW-1185">Reference proteome</keyword>